<protein>
    <recommendedName>
        <fullName evidence="2">Pyridoxamine 5'-phosphate oxidase N-terminal domain-containing protein</fullName>
    </recommendedName>
</protein>
<organism evidence="3 4">
    <name type="scientific">candidate division MSBL1 archaeon SCGC-AAA259D18</name>
    <dbReference type="NCBI Taxonomy" id="1698262"/>
    <lineage>
        <taxon>Archaea</taxon>
        <taxon>Methanobacteriati</taxon>
        <taxon>Methanobacteriota</taxon>
        <taxon>candidate division MSBL1</taxon>
    </lineage>
</organism>
<evidence type="ECO:0000256" key="1">
    <source>
        <dbReference type="ARBA" id="ARBA00023002"/>
    </source>
</evidence>
<dbReference type="GO" id="GO:0005829">
    <property type="term" value="C:cytosol"/>
    <property type="evidence" value="ECO:0007669"/>
    <property type="project" value="TreeGrafter"/>
</dbReference>
<evidence type="ECO:0000313" key="4">
    <source>
        <dbReference type="Proteomes" id="UP000070195"/>
    </source>
</evidence>
<feature type="domain" description="Pyridoxamine 5'-phosphate oxidase N-terminal" evidence="2">
    <location>
        <begin position="4"/>
        <end position="142"/>
    </location>
</feature>
<dbReference type="EMBL" id="LHXM01000023">
    <property type="protein sequence ID" value="KXA91447.1"/>
    <property type="molecule type" value="Genomic_DNA"/>
</dbReference>
<keyword evidence="1" id="KW-0560">Oxidoreductase</keyword>
<gene>
    <name evidence="3" type="ORF">AKJ63_01465</name>
</gene>
<dbReference type="PANTHER" id="PTHR35176">
    <property type="entry name" value="HEME OXYGENASE HI_0854-RELATED"/>
    <property type="match status" value="1"/>
</dbReference>
<dbReference type="Proteomes" id="UP000070195">
    <property type="component" value="Unassembled WGS sequence"/>
</dbReference>
<dbReference type="InterPro" id="IPR011576">
    <property type="entry name" value="Pyridox_Oxase_N"/>
</dbReference>
<name>A0A133UB96_9EURY</name>
<dbReference type="SUPFAM" id="SSF50475">
    <property type="entry name" value="FMN-binding split barrel"/>
    <property type="match status" value="1"/>
</dbReference>
<dbReference type="AlphaFoldDB" id="A0A133UB96"/>
<accession>A0A133UB96</accession>
<comment type="caution">
    <text evidence="3">The sequence shown here is derived from an EMBL/GenBank/DDBJ whole genome shotgun (WGS) entry which is preliminary data.</text>
</comment>
<dbReference type="InterPro" id="IPR052019">
    <property type="entry name" value="F420H2_bilvrd_red/Heme_oxyg"/>
</dbReference>
<proteinExistence type="predicted"/>
<dbReference type="GO" id="GO:0070967">
    <property type="term" value="F:coenzyme F420 binding"/>
    <property type="evidence" value="ECO:0007669"/>
    <property type="project" value="TreeGrafter"/>
</dbReference>
<dbReference type="InterPro" id="IPR012349">
    <property type="entry name" value="Split_barrel_FMN-bd"/>
</dbReference>
<evidence type="ECO:0000313" key="3">
    <source>
        <dbReference type="EMBL" id="KXA91447.1"/>
    </source>
</evidence>
<reference evidence="3 4" key="1">
    <citation type="journal article" date="2016" name="Sci. Rep.">
        <title>Metabolic traits of an uncultured archaeal lineage -MSBL1- from brine pools of the Red Sea.</title>
        <authorList>
            <person name="Mwirichia R."/>
            <person name="Alam I."/>
            <person name="Rashid M."/>
            <person name="Vinu M."/>
            <person name="Ba-Alawi W."/>
            <person name="Anthony Kamau A."/>
            <person name="Kamanda Ngugi D."/>
            <person name="Goker M."/>
            <person name="Klenk H.P."/>
            <person name="Bajic V."/>
            <person name="Stingl U."/>
        </authorList>
    </citation>
    <scope>NUCLEOTIDE SEQUENCE [LARGE SCALE GENOMIC DNA]</scope>
    <source>
        <strain evidence="3">SCGC-AAA259D18</strain>
    </source>
</reference>
<dbReference type="GO" id="GO:0016627">
    <property type="term" value="F:oxidoreductase activity, acting on the CH-CH group of donors"/>
    <property type="evidence" value="ECO:0007669"/>
    <property type="project" value="TreeGrafter"/>
</dbReference>
<evidence type="ECO:0000259" key="2">
    <source>
        <dbReference type="Pfam" id="PF01243"/>
    </source>
</evidence>
<keyword evidence="4" id="KW-1185">Reference proteome</keyword>
<dbReference type="Gene3D" id="2.30.110.10">
    <property type="entry name" value="Electron Transport, Fmn-binding Protein, Chain A"/>
    <property type="match status" value="1"/>
</dbReference>
<dbReference type="PANTHER" id="PTHR35176:SF6">
    <property type="entry name" value="HEME OXYGENASE HI_0854-RELATED"/>
    <property type="match status" value="1"/>
</dbReference>
<dbReference type="Pfam" id="PF01243">
    <property type="entry name" value="PNPOx_N"/>
    <property type="match status" value="1"/>
</dbReference>
<sequence length="154" mass="18174">MEGERIKEILRESFFAYFCSVDDQDQPHITPMFFVFDDETCTMYFVTRHDTKKVDNIRKRPYVSITVDFRDPSNPLNNEGVMLQGKVDVMLPAQTWEAGKNEMEFMYKLFQEKYPKIVLEQIDAFLSPEILIKITPEKITHWKGSNFSTIYPGR</sequence>